<name>A0A382CLH9_9ZZZZ</name>
<accession>A0A382CLH9</accession>
<reference evidence="1" key="1">
    <citation type="submission" date="2018-05" db="EMBL/GenBank/DDBJ databases">
        <authorList>
            <person name="Lanie J.A."/>
            <person name="Ng W.-L."/>
            <person name="Kazmierczak K.M."/>
            <person name="Andrzejewski T.M."/>
            <person name="Davidsen T.M."/>
            <person name="Wayne K.J."/>
            <person name="Tettelin H."/>
            <person name="Glass J.I."/>
            <person name="Rusch D."/>
            <person name="Podicherti R."/>
            <person name="Tsui H.-C.T."/>
            <person name="Winkler M.E."/>
        </authorList>
    </citation>
    <scope>NUCLEOTIDE SEQUENCE</scope>
</reference>
<dbReference type="EMBL" id="UINC01034970">
    <property type="protein sequence ID" value="SVB26622.1"/>
    <property type="molecule type" value="Genomic_DNA"/>
</dbReference>
<proteinExistence type="predicted"/>
<sequence length="35" mass="3808">MATHAGPQLKSIVWEYNGTSRFTKSHSGSGQIIFA</sequence>
<feature type="non-terminal residue" evidence="1">
    <location>
        <position position="35"/>
    </location>
</feature>
<evidence type="ECO:0000313" key="1">
    <source>
        <dbReference type="EMBL" id="SVB26622.1"/>
    </source>
</evidence>
<organism evidence="1">
    <name type="scientific">marine metagenome</name>
    <dbReference type="NCBI Taxonomy" id="408172"/>
    <lineage>
        <taxon>unclassified sequences</taxon>
        <taxon>metagenomes</taxon>
        <taxon>ecological metagenomes</taxon>
    </lineage>
</organism>
<protein>
    <submittedName>
        <fullName evidence="1">Uncharacterized protein</fullName>
    </submittedName>
</protein>
<dbReference type="AlphaFoldDB" id="A0A382CLH9"/>
<gene>
    <name evidence="1" type="ORF">METZ01_LOCUS179476</name>
</gene>